<sequence length="264" mass="28835">MDYKCLIYEVEEHIATLTMNRPERLNALGDTLRTDLHDAMTKASHDPDVRAIILTGAGRGFCSGGDVKAMNEAKQRNEHAPIMDKIAPSRDLTVLAMRDAPKPVIAAVNGPAAGAGMNIALACDIRIASSAARFGETFVRRGLHVDWGGTYFLPRIVGMAKACELIFTGDVIDAEEALALGIVSQVVEPEALMDTVRALARKMAAGPPIAIRLAKRALYHNQECDLRAALEYETYAQNICRETEDAREGIRAFVEKRLPSFEGR</sequence>
<dbReference type="Proteomes" id="UP000019141">
    <property type="component" value="Unassembled WGS sequence"/>
</dbReference>
<comment type="similarity">
    <text evidence="1 3">Belongs to the enoyl-CoA hydratase/isomerase family.</text>
</comment>
<comment type="caution">
    <text evidence="4">The sequence shown here is derived from an EMBL/GenBank/DDBJ whole genome shotgun (WGS) entry which is preliminary data.</text>
</comment>
<dbReference type="Pfam" id="PF00378">
    <property type="entry name" value="ECH_1"/>
    <property type="match status" value="1"/>
</dbReference>
<evidence type="ECO:0000256" key="3">
    <source>
        <dbReference type="RuleBase" id="RU003707"/>
    </source>
</evidence>
<organism evidence="4 5">
    <name type="scientific">Entotheonella factor</name>
    <dbReference type="NCBI Taxonomy" id="1429438"/>
    <lineage>
        <taxon>Bacteria</taxon>
        <taxon>Pseudomonadati</taxon>
        <taxon>Nitrospinota/Tectimicrobiota group</taxon>
        <taxon>Candidatus Tectimicrobiota</taxon>
        <taxon>Candidatus Entotheonellia</taxon>
        <taxon>Candidatus Entotheonellales</taxon>
        <taxon>Candidatus Entotheonellaceae</taxon>
        <taxon>Candidatus Entotheonella</taxon>
    </lineage>
</organism>
<dbReference type="EMBL" id="AZHW01000309">
    <property type="protein sequence ID" value="ETX00753.1"/>
    <property type="molecule type" value="Genomic_DNA"/>
</dbReference>
<dbReference type="InterPro" id="IPR001753">
    <property type="entry name" value="Enoyl-CoA_hydra/iso"/>
</dbReference>
<dbReference type="SUPFAM" id="SSF52096">
    <property type="entry name" value="ClpP/crotonase"/>
    <property type="match status" value="1"/>
</dbReference>
<evidence type="ECO:0000256" key="2">
    <source>
        <dbReference type="ARBA" id="ARBA00023239"/>
    </source>
</evidence>
<dbReference type="Gene3D" id="3.90.226.10">
    <property type="entry name" value="2-enoyl-CoA Hydratase, Chain A, domain 1"/>
    <property type="match status" value="1"/>
</dbReference>
<dbReference type="GO" id="GO:0016836">
    <property type="term" value="F:hydro-lyase activity"/>
    <property type="evidence" value="ECO:0007669"/>
    <property type="project" value="UniProtKB-ARBA"/>
</dbReference>
<dbReference type="FunFam" id="1.10.12.10:FF:000001">
    <property type="entry name" value="Probable enoyl-CoA hydratase, mitochondrial"/>
    <property type="match status" value="1"/>
</dbReference>
<dbReference type="InterPro" id="IPR029045">
    <property type="entry name" value="ClpP/crotonase-like_dom_sf"/>
</dbReference>
<evidence type="ECO:0000313" key="5">
    <source>
        <dbReference type="Proteomes" id="UP000019141"/>
    </source>
</evidence>
<dbReference type="HOGENOM" id="CLU_009834_7_2_7"/>
<dbReference type="PANTHER" id="PTHR11941:SF54">
    <property type="entry name" value="ENOYL-COA HYDRATASE, MITOCHONDRIAL"/>
    <property type="match status" value="1"/>
</dbReference>
<dbReference type="AlphaFoldDB" id="W4LRY6"/>
<evidence type="ECO:0000256" key="1">
    <source>
        <dbReference type="ARBA" id="ARBA00005254"/>
    </source>
</evidence>
<dbReference type="GO" id="GO:0006635">
    <property type="term" value="P:fatty acid beta-oxidation"/>
    <property type="evidence" value="ECO:0007669"/>
    <property type="project" value="TreeGrafter"/>
</dbReference>
<dbReference type="Gene3D" id="1.10.12.10">
    <property type="entry name" value="Lyase 2-enoyl-coa Hydratase, Chain A, domain 2"/>
    <property type="match status" value="1"/>
</dbReference>
<name>W4LRY6_ENTF1</name>
<keyword evidence="2" id="KW-0456">Lyase</keyword>
<dbReference type="PATRIC" id="fig|1429438.4.peg.2049"/>
<accession>W4LRY6</accession>
<dbReference type="PROSITE" id="PS00166">
    <property type="entry name" value="ENOYL_COA_HYDRATASE"/>
    <property type="match status" value="1"/>
</dbReference>
<keyword evidence="5" id="KW-1185">Reference proteome</keyword>
<dbReference type="PANTHER" id="PTHR11941">
    <property type="entry name" value="ENOYL-COA HYDRATASE-RELATED"/>
    <property type="match status" value="1"/>
</dbReference>
<dbReference type="InterPro" id="IPR018376">
    <property type="entry name" value="Enoyl-CoA_hyd/isom_CS"/>
</dbReference>
<dbReference type="InterPro" id="IPR014748">
    <property type="entry name" value="Enoyl-CoA_hydra_C"/>
</dbReference>
<evidence type="ECO:0000313" key="4">
    <source>
        <dbReference type="EMBL" id="ETX00753.1"/>
    </source>
</evidence>
<gene>
    <name evidence="4" type="ORF">ETSY1_10035</name>
</gene>
<evidence type="ECO:0008006" key="6">
    <source>
        <dbReference type="Google" id="ProtNLM"/>
    </source>
</evidence>
<reference evidence="4 5" key="1">
    <citation type="journal article" date="2014" name="Nature">
        <title>An environmental bacterial taxon with a large and distinct metabolic repertoire.</title>
        <authorList>
            <person name="Wilson M.C."/>
            <person name="Mori T."/>
            <person name="Ruckert C."/>
            <person name="Uria A.R."/>
            <person name="Helf M.J."/>
            <person name="Takada K."/>
            <person name="Gernert C."/>
            <person name="Steffens U.A."/>
            <person name="Heycke N."/>
            <person name="Schmitt S."/>
            <person name="Rinke C."/>
            <person name="Helfrich E.J."/>
            <person name="Brachmann A.O."/>
            <person name="Gurgui C."/>
            <person name="Wakimoto T."/>
            <person name="Kracht M."/>
            <person name="Crusemann M."/>
            <person name="Hentschel U."/>
            <person name="Abe I."/>
            <person name="Matsunaga S."/>
            <person name="Kalinowski J."/>
            <person name="Takeyama H."/>
            <person name="Piel J."/>
        </authorList>
    </citation>
    <scope>NUCLEOTIDE SEQUENCE [LARGE SCALE GENOMIC DNA]</scope>
    <source>
        <strain evidence="5">TSY1</strain>
    </source>
</reference>
<protein>
    <recommendedName>
        <fullName evidence="6">Enoyl-CoA hydratase</fullName>
    </recommendedName>
</protein>
<dbReference type="CDD" id="cd06558">
    <property type="entry name" value="crotonase-like"/>
    <property type="match status" value="1"/>
</dbReference>
<proteinExistence type="inferred from homology"/>